<gene>
    <name evidence="1" type="ORF">BD626DRAFT_512938</name>
</gene>
<dbReference type="Proteomes" id="UP000320762">
    <property type="component" value="Unassembled WGS sequence"/>
</dbReference>
<sequence length="72" mass="8467">MNFCVVRPCVDRWPLATFMRFITMREDDDSPRARASKCRHLFGRAACSFDCSQFREARRSMAHVLHRGCRIS</sequence>
<accession>A0A550BZQ3</accession>
<comment type="caution">
    <text evidence="1">The sequence shown here is derived from an EMBL/GenBank/DDBJ whole genome shotgun (WGS) entry which is preliminary data.</text>
</comment>
<evidence type="ECO:0000313" key="1">
    <source>
        <dbReference type="EMBL" id="TRM57998.1"/>
    </source>
</evidence>
<proteinExistence type="predicted"/>
<protein>
    <submittedName>
        <fullName evidence="1">Uncharacterized protein</fullName>
    </submittedName>
</protein>
<dbReference type="AlphaFoldDB" id="A0A550BZQ3"/>
<organism evidence="1 2">
    <name type="scientific">Schizophyllum amplum</name>
    <dbReference type="NCBI Taxonomy" id="97359"/>
    <lineage>
        <taxon>Eukaryota</taxon>
        <taxon>Fungi</taxon>
        <taxon>Dikarya</taxon>
        <taxon>Basidiomycota</taxon>
        <taxon>Agaricomycotina</taxon>
        <taxon>Agaricomycetes</taxon>
        <taxon>Agaricomycetidae</taxon>
        <taxon>Agaricales</taxon>
        <taxon>Schizophyllaceae</taxon>
        <taxon>Schizophyllum</taxon>
    </lineage>
</organism>
<evidence type="ECO:0000313" key="2">
    <source>
        <dbReference type="Proteomes" id="UP000320762"/>
    </source>
</evidence>
<keyword evidence="2" id="KW-1185">Reference proteome</keyword>
<name>A0A550BZQ3_9AGAR</name>
<dbReference type="EMBL" id="VDMD01000040">
    <property type="protein sequence ID" value="TRM57998.1"/>
    <property type="molecule type" value="Genomic_DNA"/>
</dbReference>
<reference evidence="1 2" key="1">
    <citation type="journal article" date="2019" name="New Phytol.">
        <title>Comparative genomics reveals unique wood-decay strategies and fruiting body development in the Schizophyllaceae.</title>
        <authorList>
            <person name="Almasi E."/>
            <person name="Sahu N."/>
            <person name="Krizsan K."/>
            <person name="Balint B."/>
            <person name="Kovacs G.M."/>
            <person name="Kiss B."/>
            <person name="Cseklye J."/>
            <person name="Drula E."/>
            <person name="Henrissat B."/>
            <person name="Nagy I."/>
            <person name="Chovatia M."/>
            <person name="Adam C."/>
            <person name="LaButti K."/>
            <person name="Lipzen A."/>
            <person name="Riley R."/>
            <person name="Grigoriev I.V."/>
            <person name="Nagy L.G."/>
        </authorList>
    </citation>
    <scope>NUCLEOTIDE SEQUENCE [LARGE SCALE GENOMIC DNA]</scope>
    <source>
        <strain evidence="1 2">NL-1724</strain>
    </source>
</reference>